<dbReference type="EMBL" id="JBGBPQ010000001">
    <property type="protein sequence ID" value="KAL1529073.1"/>
    <property type="molecule type" value="Genomic_DNA"/>
</dbReference>
<dbReference type="EMBL" id="JBGBPQ010000001">
    <property type="protein sequence ID" value="KAL1529088.1"/>
    <property type="molecule type" value="Genomic_DNA"/>
</dbReference>
<comment type="caution">
    <text evidence="2">The sequence shown here is derived from an EMBL/GenBank/DDBJ whole genome shotgun (WGS) entry which is preliminary data.</text>
</comment>
<evidence type="ECO:0000313" key="2">
    <source>
        <dbReference type="EMBL" id="KAL1529088.1"/>
    </source>
</evidence>
<proteinExistence type="predicted"/>
<name>A0AB34K729_PRYPA</name>
<protein>
    <submittedName>
        <fullName evidence="2">Uncharacterized protein</fullName>
    </submittedName>
</protein>
<organism evidence="2 3">
    <name type="scientific">Prymnesium parvum</name>
    <name type="common">Toxic golden alga</name>
    <dbReference type="NCBI Taxonomy" id="97485"/>
    <lineage>
        <taxon>Eukaryota</taxon>
        <taxon>Haptista</taxon>
        <taxon>Haptophyta</taxon>
        <taxon>Prymnesiophyceae</taxon>
        <taxon>Prymnesiales</taxon>
        <taxon>Prymnesiaceae</taxon>
        <taxon>Prymnesium</taxon>
    </lineage>
</organism>
<dbReference type="AlphaFoldDB" id="A0AB34K729"/>
<accession>A0AB34K729</accession>
<keyword evidence="3" id="KW-1185">Reference proteome</keyword>
<evidence type="ECO:0000313" key="3">
    <source>
        <dbReference type="Proteomes" id="UP001515480"/>
    </source>
</evidence>
<gene>
    <name evidence="1" type="ORF">AB1Y20_000035</name>
    <name evidence="2" type="ORF">AB1Y20_000049</name>
</gene>
<reference evidence="2 3" key="1">
    <citation type="journal article" date="2024" name="Science">
        <title>Giant polyketide synthase enzymes in the biosynthesis of giant marine polyether toxins.</title>
        <authorList>
            <person name="Fallon T.R."/>
            <person name="Shende V.V."/>
            <person name="Wierzbicki I.H."/>
            <person name="Pendleton A.L."/>
            <person name="Watervoot N.F."/>
            <person name="Auber R.P."/>
            <person name="Gonzalez D.J."/>
            <person name="Wisecaver J.H."/>
            <person name="Moore B.S."/>
        </authorList>
    </citation>
    <scope>NUCLEOTIDE SEQUENCE [LARGE SCALE GENOMIC DNA]</scope>
    <source>
        <strain evidence="2 3">12B1</strain>
    </source>
</reference>
<sequence length="171" mass="19070">MSLAECVAQARELDGFHQQELHGEIGAITSAHRSALRDSMQQCGLHIKSLGTEMLLELKKKLDIVEAQRIFDGLREQWNSVDSRQKTLHMEMQAYADVSTELGNEVAAISLQAKGALNSAEQGYLVAPLESKVQRLEALVTELLQTQRSRDDVRTPISIRHAQCKLWVCCG</sequence>
<evidence type="ECO:0000313" key="1">
    <source>
        <dbReference type="EMBL" id="KAL1529073.1"/>
    </source>
</evidence>
<dbReference type="Proteomes" id="UP001515480">
    <property type="component" value="Unassembled WGS sequence"/>
</dbReference>